<dbReference type="PANTHER" id="PTHR23131:SF0">
    <property type="entry name" value="ENDORIBONUCLEASE LACTB2"/>
    <property type="match status" value="1"/>
</dbReference>
<keyword evidence="3" id="KW-0378">Hydrolase</keyword>
<comment type="similarity">
    <text evidence="1">Belongs to the metallo-beta-lactamase superfamily. Glyoxalase II family.</text>
</comment>
<dbReference type="Gene3D" id="3.60.15.10">
    <property type="entry name" value="Ribonuclease Z/Hydroxyacylglutathione hydrolase-like"/>
    <property type="match status" value="1"/>
</dbReference>
<name>G0QVJ1_ICHMU</name>
<evidence type="ECO:0000256" key="1">
    <source>
        <dbReference type="ARBA" id="ARBA00006759"/>
    </source>
</evidence>
<reference evidence="6 7" key="1">
    <citation type="submission" date="2011-07" db="EMBL/GenBank/DDBJ databases">
        <authorList>
            <person name="Coyne R."/>
            <person name="Brami D."/>
            <person name="Johnson J."/>
            <person name="Hostetler J."/>
            <person name="Hannick L."/>
            <person name="Clark T."/>
            <person name="Cassidy-Hanley D."/>
            <person name="Inman J."/>
        </authorList>
    </citation>
    <scope>NUCLEOTIDE SEQUENCE [LARGE SCALE GENOMIC DNA]</scope>
    <source>
        <strain evidence="6 7">G5</strain>
    </source>
</reference>
<organism evidence="6 7">
    <name type="scientific">Ichthyophthirius multifiliis</name>
    <name type="common">White spot disease agent</name>
    <name type="synonym">Ich</name>
    <dbReference type="NCBI Taxonomy" id="5932"/>
    <lineage>
        <taxon>Eukaryota</taxon>
        <taxon>Sar</taxon>
        <taxon>Alveolata</taxon>
        <taxon>Ciliophora</taxon>
        <taxon>Intramacronucleata</taxon>
        <taxon>Oligohymenophorea</taxon>
        <taxon>Hymenostomatida</taxon>
        <taxon>Ophryoglenina</taxon>
        <taxon>Ichthyophthirius</taxon>
    </lineage>
</organism>
<keyword evidence="2" id="KW-0479">Metal-binding</keyword>
<sequence>MLQELNKVERLTNKVWRILGLNPSQYTLQGTNTYLIGEGNNRLLIDTGQNMQGYKELLQGVLNQTNSQINQVLITHNHLDHVNGIIDILQLSKNCIFRKYNYNKNDQILEEKYNFKYDIKTLEDNEIIKGQDFTLKVITLPGHCPDHVGFYFQEEKTLFCGDFILSGSSGVIMNLSDQMKSYQKALSLDIENLFSAHGPAIFGNDKSVKYIIGNRSHRLKREQQIIQAAQSLKMFSNQQIRHIIYPNLQENLITGALNNIDVHLQKLIEEQVVIKKENNIYEYIGQ</sequence>
<dbReference type="GO" id="GO:0046872">
    <property type="term" value="F:metal ion binding"/>
    <property type="evidence" value="ECO:0007669"/>
    <property type="project" value="UniProtKB-KW"/>
</dbReference>
<dbReference type="Pfam" id="PF00753">
    <property type="entry name" value="Lactamase_B"/>
    <property type="match status" value="1"/>
</dbReference>
<evidence type="ECO:0000313" key="6">
    <source>
        <dbReference type="EMBL" id="EGR30751.1"/>
    </source>
</evidence>
<dbReference type="InParanoid" id="G0QVJ1"/>
<gene>
    <name evidence="6" type="ORF">IMG5_124170</name>
</gene>
<evidence type="ECO:0000256" key="3">
    <source>
        <dbReference type="ARBA" id="ARBA00022801"/>
    </source>
</evidence>
<dbReference type="eggNOG" id="KOG0813">
    <property type="taxonomic scope" value="Eukaryota"/>
</dbReference>
<dbReference type="CDD" id="cd07722">
    <property type="entry name" value="LACTB2-like_MBL-fold"/>
    <property type="match status" value="1"/>
</dbReference>
<accession>G0QVJ1</accession>
<dbReference type="AlphaFoldDB" id="G0QVJ1"/>
<protein>
    <recommendedName>
        <fullName evidence="5">Metallo-beta-lactamase domain-containing protein</fullName>
    </recommendedName>
</protein>
<evidence type="ECO:0000256" key="4">
    <source>
        <dbReference type="ARBA" id="ARBA00022833"/>
    </source>
</evidence>
<dbReference type="OrthoDB" id="17458at2759"/>
<dbReference type="RefSeq" id="XP_004032338.1">
    <property type="nucleotide sequence ID" value="XM_004032290.1"/>
</dbReference>
<dbReference type="EMBL" id="GL983947">
    <property type="protein sequence ID" value="EGR30751.1"/>
    <property type="molecule type" value="Genomic_DNA"/>
</dbReference>
<evidence type="ECO:0000256" key="2">
    <source>
        <dbReference type="ARBA" id="ARBA00022723"/>
    </source>
</evidence>
<feature type="domain" description="Metallo-beta-lactamase" evidence="5">
    <location>
        <begin position="30"/>
        <end position="197"/>
    </location>
</feature>
<dbReference type="GeneID" id="14906867"/>
<dbReference type="InterPro" id="IPR036866">
    <property type="entry name" value="RibonucZ/Hydroxyglut_hydro"/>
</dbReference>
<dbReference type="InterPro" id="IPR047921">
    <property type="entry name" value="LACTB2-like_MBL-fold"/>
</dbReference>
<dbReference type="STRING" id="857967.G0QVJ1"/>
<keyword evidence="7" id="KW-1185">Reference proteome</keyword>
<dbReference type="GO" id="GO:0016787">
    <property type="term" value="F:hydrolase activity"/>
    <property type="evidence" value="ECO:0007669"/>
    <property type="project" value="UniProtKB-KW"/>
</dbReference>
<dbReference type="InterPro" id="IPR041516">
    <property type="entry name" value="LACTB2_WH"/>
</dbReference>
<dbReference type="Proteomes" id="UP000008983">
    <property type="component" value="Unassembled WGS sequence"/>
</dbReference>
<dbReference type="InterPro" id="IPR050662">
    <property type="entry name" value="Sec-metab_biosynth-thioest"/>
</dbReference>
<dbReference type="OMA" id="GDHVMAW"/>
<dbReference type="Gene3D" id="1.10.10.10">
    <property type="entry name" value="Winged helix-like DNA-binding domain superfamily/Winged helix DNA-binding domain"/>
    <property type="match status" value="1"/>
</dbReference>
<dbReference type="SUPFAM" id="SSF56281">
    <property type="entry name" value="Metallo-hydrolase/oxidoreductase"/>
    <property type="match status" value="1"/>
</dbReference>
<keyword evidence="4" id="KW-0862">Zinc</keyword>
<dbReference type="PANTHER" id="PTHR23131">
    <property type="entry name" value="ENDORIBONUCLEASE LACTB2"/>
    <property type="match status" value="1"/>
</dbReference>
<dbReference type="InterPro" id="IPR036388">
    <property type="entry name" value="WH-like_DNA-bd_sf"/>
</dbReference>
<proteinExistence type="inferred from homology"/>
<dbReference type="FunFam" id="3.60.15.10:FF:000041">
    <property type="entry name" value="Metallo-beta-lactamase domain protein"/>
    <property type="match status" value="1"/>
</dbReference>
<dbReference type="InterPro" id="IPR001279">
    <property type="entry name" value="Metallo-B-lactamas"/>
</dbReference>
<evidence type="ECO:0000259" key="5">
    <source>
        <dbReference type="SMART" id="SM00849"/>
    </source>
</evidence>
<dbReference type="Pfam" id="PF17778">
    <property type="entry name" value="WHD_BLACT"/>
    <property type="match status" value="1"/>
</dbReference>
<evidence type="ECO:0000313" key="7">
    <source>
        <dbReference type="Proteomes" id="UP000008983"/>
    </source>
</evidence>
<dbReference type="SMART" id="SM00849">
    <property type="entry name" value="Lactamase_B"/>
    <property type="match status" value="1"/>
</dbReference>